<gene>
    <name evidence="6" type="ORF">WKW80_14930</name>
</gene>
<dbReference type="SMART" id="SM00382">
    <property type="entry name" value="AAA"/>
    <property type="match status" value="1"/>
</dbReference>
<dbReference type="InterPro" id="IPR027417">
    <property type="entry name" value="P-loop_NTPase"/>
</dbReference>
<proteinExistence type="predicted"/>
<dbReference type="CDD" id="cd03219">
    <property type="entry name" value="ABC_Mj1267_LivG_branched"/>
    <property type="match status" value="1"/>
</dbReference>
<evidence type="ECO:0000313" key="6">
    <source>
        <dbReference type="EMBL" id="MEJ8823314.1"/>
    </source>
</evidence>
<dbReference type="Gene3D" id="3.40.50.300">
    <property type="entry name" value="P-loop containing nucleotide triphosphate hydrolases"/>
    <property type="match status" value="1"/>
</dbReference>
<keyword evidence="1" id="KW-0813">Transport</keyword>
<dbReference type="GO" id="GO:0005524">
    <property type="term" value="F:ATP binding"/>
    <property type="evidence" value="ECO:0007669"/>
    <property type="project" value="UniProtKB-KW"/>
</dbReference>
<keyword evidence="2" id="KW-0472">Membrane</keyword>
<dbReference type="EMBL" id="JBBKZV010000007">
    <property type="protein sequence ID" value="MEJ8823314.1"/>
    <property type="molecule type" value="Genomic_DNA"/>
</dbReference>
<protein>
    <submittedName>
        <fullName evidence="6">ABC transporter ATP-binding protein</fullName>
    </submittedName>
</protein>
<dbReference type="RefSeq" id="WP_340364348.1">
    <property type="nucleotide sequence ID" value="NZ_JBBKZV010000007.1"/>
</dbReference>
<evidence type="ECO:0000259" key="5">
    <source>
        <dbReference type="PROSITE" id="PS50893"/>
    </source>
</evidence>
<keyword evidence="7" id="KW-1185">Reference proteome</keyword>
<comment type="caution">
    <text evidence="6">The sequence shown here is derived from an EMBL/GenBank/DDBJ whole genome shotgun (WGS) entry which is preliminary data.</text>
</comment>
<dbReference type="InterPro" id="IPR032823">
    <property type="entry name" value="BCA_ABC_TP_C"/>
</dbReference>
<dbReference type="SUPFAM" id="SSF52540">
    <property type="entry name" value="P-loop containing nucleoside triphosphate hydrolases"/>
    <property type="match status" value="1"/>
</dbReference>
<dbReference type="Pfam" id="PF12399">
    <property type="entry name" value="BCA_ABC_TP_C"/>
    <property type="match status" value="1"/>
</dbReference>
<dbReference type="PANTHER" id="PTHR45772:SF7">
    <property type="entry name" value="AMINO ACID ABC TRANSPORTER ATP-BINDING PROTEIN"/>
    <property type="match status" value="1"/>
</dbReference>
<dbReference type="Proteomes" id="UP001363010">
    <property type="component" value="Unassembled WGS sequence"/>
</dbReference>
<feature type="domain" description="ABC transporter" evidence="5">
    <location>
        <begin position="4"/>
        <end position="240"/>
    </location>
</feature>
<organism evidence="6 7">
    <name type="scientific">Variovorax humicola</name>
    <dbReference type="NCBI Taxonomy" id="1769758"/>
    <lineage>
        <taxon>Bacteria</taxon>
        <taxon>Pseudomonadati</taxon>
        <taxon>Pseudomonadota</taxon>
        <taxon>Betaproteobacteria</taxon>
        <taxon>Burkholderiales</taxon>
        <taxon>Comamonadaceae</taxon>
        <taxon>Variovorax</taxon>
    </lineage>
</organism>
<dbReference type="InterPro" id="IPR051120">
    <property type="entry name" value="ABC_AA/LPS_Transport"/>
</dbReference>
<accession>A0ABU8VZR9</accession>
<evidence type="ECO:0000256" key="2">
    <source>
        <dbReference type="ARBA" id="ARBA00022475"/>
    </source>
</evidence>
<dbReference type="Pfam" id="PF00005">
    <property type="entry name" value="ABC_tran"/>
    <property type="match status" value="1"/>
</dbReference>
<dbReference type="InterPro" id="IPR003593">
    <property type="entry name" value="AAA+_ATPase"/>
</dbReference>
<dbReference type="InterPro" id="IPR003439">
    <property type="entry name" value="ABC_transporter-like_ATP-bd"/>
</dbReference>
<name>A0ABU8VZR9_9BURK</name>
<evidence type="ECO:0000256" key="4">
    <source>
        <dbReference type="ARBA" id="ARBA00022840"/>
    </source>
</evidence>
<evidence type="ECO:0000256" key="3">
    <source>
        <dbReference type="ARBA" id="ARBA00022741"/>
    </source>
</evidence>
<keyword evidence="4 6" id="KW-0067">ATP-binding</keyword>
<reference evidence="6 7" key="1">
    <citation type="submission" date="2024-03" db="EMBL/GenBank/DDBJ databases">
        <title>Novel species of the genus Variovorax.</title>
        <authorList>
            <person name="Liu Q."/>
            <person name="Xin Y.-H."/>
        </authorList>
    </citation>
    <scope>NUCLEOTIDE SEQUENCE [LARGE SCALE GENOMIC DNA]</scope>
    <source>
        <strain evidence="6 7">KACC 18501</strain>
    </source>
</reference>
<dbReference type="PROSITE" id="PS50893">
    <property type="entry name" value="ABC_TRANSPORTER_2"/>
    <property type="match status" value="1"/>
</dbReference>
<evidence type="ECO:0000313" key="7">
    <source>
        <dbReference type="Proteomes" id="UP001363010"/>
    </source>
</evidence>
<dbReference type="PANTHER" id="PTHR45772">
    <property type="entry name" value="CONSERVED COMPONENT OF ABC TRANSPORTER FOR NATURAL AMINO ACIDS-RELATED"/>
    <property type="match status" value="1"/>
</dbReference>
<keyword evidence="2" id="KW-1003">Cell membrane</keyword>
<sequence>MSLLSVRNLGRRFGGLLAVNDVSFEVQRGQIVGVMGANGAGKTTLFALIAGNIPPTSGDVLFDGRSLAGQRPDQVCRLGVARTFQIVKPFGGLTVLENLRTAALFGKAAMRHAAEADQANLRILEDVGLAPMARQLASTLTLSGQKRLEIARAIATGADLVLLDEVMAGLTPTEVGQMLQTLRRLHAERGLTLVVIEHVMRALMELSDHIVVLDHGELIAQGTPEEIGANPKVLAVYFGEGE</sequence>
<keyword evidence="3" id="KW-0547">Nucleotide-binding</keyword>
<evidence type="ECO:0000256" key="1">
    <source>
        <dbReference type="ARBA" id="ARBA00022448"/>
    </source>
</evidence>